<dbReference type="Proteomes" id="UP000657931">
    <property type="component" value="Unassembled WGS sequence"/>
</dbReference>
<sequence>MEFIELQKAVDGPVPLGQEICHIASEFEGSNVIPLLYESVEQSPRLIEDYKLPVDKYMFAGPSPFSNSIEIHSKSKFVL</sequence>
<reference evidence="1 2" key="1">
    <citation type="submission" date="2020-08" db="EMBL/GenBank/DDBJ databases">
        <title>A Genomic Blueprint of the Chicken Gut Microbiome.</title>
        <authorList>
            <person name="Gilroy R."/>
            <person name="Ravi A."/>
            <person name="Getino M."/>
            <person name="Pursley I."/>
            <person name="Horton D.L."/>
            <person name="Alikhan N.-F."/>
            <person name="Baker D."/>
            <person name="Gharbi K."/>
            <person name="Hall N."/>
            <person name="Watson M."/>
            <person name="Adriaenssens E.M."/>
            <person name="Foster-Nyarko E."/>
            <person name="Jarju S."/>
            <person name="Secka A."/>
            <person name="Antonio M."/>
            <person name="Oren A."/>
            <person name="Chaudhuri R."/>
            <person name="La Ragione R.M."/>
            <person name="Hildebrand F."/>
            <person name="Pallen M.J."/>
        </authorList>
    </citation>
    <scope>NUCLEOTIDE SEQUENCE [LARGE SCALE GENOMIC DNA]</scope>
    <source>
        <strain evidence="1 2">Sa5YUA1</strain>
    </source>
</reference>
<accession>A0ABR8QSD8</accession>
<evidence type="ECO:0000313" key="2">
    <source>
        <dbReference type="Proteomes" id="UP000657931"/>
    </source>
</evidence>
<dbReference type="RefSeq" id="WP_191815436.1">
    <property type="nucleotide sequence ID" value="NZ_JACSQT010000007.1"/>
</dbReference>
<evidence type="ECO:0000313" key="1">
    <source>
        <dbReference type="EMBL" id="MBD7938352.1"/>
    </source>
</evidence>
<proteinExistence type="predicted"/>
<protein>
    <submittedName>
        <fullName evidence="1">Uncharacterized protein</fullName>
    </submittedName>
</protein>
<organism evidence="1 2">
    <name type="scientific">Cytobacillus stercorigallinarum</name>
    <dbReference type="NCBI Taxonomy" id="2762240"/>
    <lineage>
        <taxon>Bacteria</taxon>
        <taxon>Bacillati</taxon>
        <taxon>Bacillota</taxon>
        <taxon>Bacilli</taxon>
        <taxon>Bacillales</taxon>
        <taxon>Bacillaceae</taxon>
        <taxon>Cytobacillus</taxon>
    </lineage>
</organism>
<name>A0ABR8QSD8_9BACI</name>
<dbReference type="EMBL" id="JACSQT010000007">
    <property type="protein sequence ID" value="MBD7938352.1"/>
    <property type="molecule type" value="Genomic_DNA"/>
</dbReference>
<comment type="caution">
    <text evidence="1">The sequence shown here is derived from an EMBL/GenBank/DDBJ whole genome shotgun (WGS) entry which is preliminary data.</text>
</comment>
<gene>
    <name evidence="1" type="ORF">H9655_15060</name>
</gene>
<keyword evidence="2" id="KW-1185">Reference proteome</keyword>